<organism evidence="2 3">
    <name type="scientific">Caballeronia temeraria</name>
    <dbReference type="NCBI Taxonomy" id="1777137"/>
    <lineage>
        <taxon>Bacteria</taxon>
        <taxon>Pseudomonadati</taxon>
        <taxon>Pseudomonadota</taxon>
        <taxon>Betaproteobacteria</taxon>
        <taxon>Burkholderiales</taxon>
        <taxon>Burkholderiaceae</taxon>
        <taxon>Caballeronia</taxon>
    </lineage>
</organism>
<reference evidence="3" key="1">
    <citation type="submission" date="2016-01" db="EMBL/GenBank/DDBJ databases">
        <authorList>
            <person name="Peeters Charlotte."/>
        </authorList>
    </citation>
    <scope>NUCLEOTIDE SEQUENCE [LARGE SCALE GENOMIC DNA]</scope>
</reference>
<dbReference type="Proteomes" id="UP000054624">
    <property type="component" value="Unassembled WGS sequence"/>
</dbReference>
<dbReference type="PANTHER" id="PTHR20883:SF48">
    <property type="entry name" value="ECTOINE DIOXYGENASE"/>
    <property type="match status" value="1"/>
</dbReference>
<sequence>MDMNTFDHGLTKQGWIVFPDALDAALVDRLRRDCLKWVDICTGYQVANGINANGDGTAHHSIGENDSIDEYIAMHLFHPWLEHFFAGKPYILHACNPVGGFPHAQNYVHRVHRDVATFIPNFNLRMNMLVMLDDFTIENGATQVLSGSHVQSEQPDAAAFAAHAEYLTGRAGSVVLFNSYLWHRGTLNTTARNRVALTLSYGPAFVKPQMDYARLIGEERGAQLAPLTRQVLGFNSRVPVSLSEWYRPRTERLYQPDQG</sequence>
<accession>A0A157ZJQ3</accession>
<comment type="cofactor">
    <cofactor evidence="1">
        <name>Fe(2+)</name>
        <dbReference type="ChEBI" id="CHEBI:29033"/>
    </cofactor>
</comment>
<evidence type="ECO:0000313" key="2">
    <source>
        <dbReference type="EMBL" id="SAK45774.1"/>
    </source>
</evidence>
<keyword evidence="3" id="KW-1185">Reference proteome</keyword>
<dbReference type="SUPFAM" id="SSF51197">
    <property type="entry name" value="Clavaminate synthase-like"/>
    <property type="match status" value="1"/>
</dbReference>
<evidence type="ECO:0000313" key="3">
    <source>
        <dbReference type="Proteomes" id="UP000054624"/>
    </source>
</evidence>
<dbReference type="OrthoDB" id="9796766at2"/>
<dbReference type="GO" id="GO:0005506">
    <property type="term" value="F:iron ion binding"/>
    <property type="evidence" value="ECO:0007669"/>
    <property type="project" value="UniProtKB-ARBA"/>
</dbReference>
<dbReference type="RefSeq" id="WP_061158774.1">
    <property type="nucleotide sequence ID" value="NZ_FCOI02000002.1"/>
</dbReference>
<dbReference type="EMBL" id="FCOI02000002">
    <property type="protein sequence ID" value="SAK45774.1"/>
    <property type="molecule type" value="Genomic_DNA"/>
</dbReference>
<dbReference type="InterPro" id="IPR008775">
    <property type="entry name" value="Phytyl_CoA_dOase-like"/>
</dbReference>
<gene>
    <name evidence="2" type="ORF">AWB76_00775</name>
</gene>
<dbReference type="STRING" id="1777137.AWB76_00775"/>
<dbReference type="GO" id="GO:0016706">
    <property type="term" value="F:2-oxoglutarate-dependent dioxygenase activity"/>
    <property type="evidence" value="ECO:0007669"/>
    <property type="project" value="UniProtKB-ARBA"/>
</dbReference>
<dbReference type="PANTHER" id="PTHR20883">
    <property type="entry name" value="PHYTANOYL-COA DIOXYGENASE DOMAIN CONTAINING 1"/>
    <property type="match status" value="1"/>
</dbReference>
<dbReference type="Pfam" id="PF05721">
    <property type="entry name" value="PhyH"/>
    <property type="match status" value="1"/>
</dbReference>
<dbReference type="AlphaFoldDB" id="A0A157ZJQ3"/>
<evidence type="ECO:0000256" key="1">
    <source>
        <dbReference type="ARBA" id="ARBA00001954"/>
    </source>
</evidence>
<protein>
    <submittedName>
        <fullName evidence="2">MmcH</fullName>
    </submittedName>
</protein>
<name>A0A157ZJQ3_9BURK</name>
<dbReference type="Gene3D" id="2.60.120.620">
    <property type="entry name" value="q2cbj1_9rhob like domain"/>
    <property type="match status" value="1"/>
</dbReference>
<proteinExistence type="predicted"/>